<dbReference type="EMBL" id="JACGWN010000003">
    <property type="protein sequence ID" value="KAL0456549.1"/>
    <property type="molecule type" value="Genomic_DNA"/>
</dbReference>
<sequence>MAKGKNKKTSAMKIGQPSKATITEKSCSGKGIVASKDESKVSGHDFHAFISNLASPQPTTNPGSTSTAPAPAKAMAAVQPAPVPSLAVTDDRNASHPVHRPEKALPVGPLSTVGYIAGKFSGLKAIGALSKSWGATFQQHASGWLVFKFATEEDMQRVVADGPYFVFGRPLMLKTMPAYFGFQEDDISLTPVWATLPSLPLECWNPNALSKIGSRLGNPLAMDSLTMNMERISYARILVEVDASKELVDQVEFILPNGVVRKQPVRYEFTPKFCTCNCFGHLRDSCQGHRPTVVAAPAANAKPATPKKAQASDWTLVQRWHKTVHKEQTPQACDVKPANQQPSSPTAGSDKKHQQGLLVPQQCVLATGKEDRPEQNSVEHIVEHSPAGSSGSSTDSGSLSMTNFVAPVALKRKQNMGRDTPPQSP</sequence>
<feature type="region of interest" description="Disordered" evidence="1">
    <location>
        <begin position="325"/>
        <end position="356"/>
    </location>
</feature>
<accession>A0AAW2XRJ2</accession>
<feature type="compositionally biased region" description="Polar residues" evidence="1">
    <location>
        <begin position="338"/>
        <end position="347"/>
    </location>
</feature>
<gene>
    <name evidence="3" type="ORF">Slati_0994100</name>
</gene>
<evidence type="ECO:0000313" key="3">
    <source>
        <dbReference type="EMBL" id="KAL0456549.1"/>
    </source>
</evidence>
<organism evidence="3">
    <name type="scientific">Sesamum latifolium</name>
    <dbReference type="NCBI Taxonomy" id="2727402"/>
    <lineage>
        <taxon>Eukaryota</taxon>
        <taxon>Viridiplantae</taxon>
        <taxon>Streptophyta</taxon>
        <taxon>Embryophyta</taxon>
        <taxon>Tracheophyta</taxon>
        <taxon>Spermatophyta</taxon>
        <taxon>Magnoliopsida</taxon>
        <taxon>eudicotyledons</taxon>
        <taxon>Gunneridae</taxon>
        <taxon>Pentapetalae</taxon>
        <taxon>asterids</taxon>
        <taxon>lamiids</taxon>
        <taxon>Lamiales</taxon>
        <taxon>Pedaliaceae</taxon>
        <taxon>Sesamum</taxon>
    </lineage>
</organism>
<dbReference type="PANTHER" id="PTHR31286">
    <property type="entry name" value="GLYCINE-RICH CELL WALL STRUCTURAL PROTEIN 1.8-LIKE"/>
    <property type="match status" value="1"/>
</dbReference>
<reference evidence="3" key="1">
    <citation type="submission" date="2020-06" db="EMBL/GenBank/DDBJ databases">
        <authorList>
            <person name="Li T."/>
            <person name="Hu X."/>
            <person name="Zhang T."/>
            <person name="Song X."/>
            <person name="Zhang H."/>
            <person name="Dai N."/>
            <person name="Sheng W."/>
            <person name="Hou X."/>
            <person name="Wei L."/>
        </authorList>
    </citation>
    <scope>NUCLEOTIDE SEQUENCE</scope>
    <source>
        <strain evidence="3">KEN1</strain>
        <tissue evidence="3">Leaf</tissue>
    </source>
</reference>
<dbReference type="AlphaFoldDB" id="A0AAW2XRJ2"/>
<comment type="caution">
    <text evidence="3">The sequence shown here is derived from an EMBL/GenBank/DDBJ whole genome shotgun (WGS) entry which is preliminary data.</text>
</comment>
<dbReference type="InterPro" id="IPR025558">
    <property type="entry name" value="DUF4283"/>
</dbReference>
<feature type="region of interest" description="Disordered" evidence="1">
    <location>
        <begin position="1"/>
        <end position="27"/>
    </location>
</feature>
<proteinExistence type="predicted"/>
<feature type="compositionally biased region" description="Basic residues" evidence="1">
    <location>
        <begin position="1"/>
        <end position="10"/>
    </location>
</feature>
<dbReference type="InterPro" id="IPR040256">
    <property type="entry name" value="At4g02000-like"/>
</dbReference>
<dbReference type="PANTHER" id="PTHR31286:SF168">
    <property type="entry name" value="DUF4283 DOMAIN-CONTAINING PROTEIN"/>
    <property type="match status" value="1"/>
</dbReference>
<reference evidence="3" key="2">
    <citation type="journal article" date="2024" name="Plant">
        <title>Genomic evolution and insights into agronomic trait innovations of Sesamum species.</title>
        <authorList>
            <person name="Miao H."/>
            <person name="Wang L."/>
            <person name="Qu L."/>
            <person name="Liu H."/>
            <person name="Sun Y."/>
            <person name="Le M."/>
            <person name="Wang Q."/>
            <person name="Wei S."/>
            <person name="Zheng Y."/>
            <person name="Lin W."/>
            <person name="Duan Y."/>
            <person name="Cao H."/>
            <person name="Xiong S."/>
            <person name="Wang X."/>
            <person name="Wei L."/>
            <person name="Li C."/>
            <person name="Ma Q."/>
            <person name="Ju M."/>
            <person name="Zhao R."/>
            <person name="Li G."/>
            <person name="Mu C."/>
            <person name="Tian Q."/>
            <person name="Mei H."/>
            <person name="Zhang T."/>
            <person name="Gao T."/>
            <person name="Zhang H."/>
        </authorList>
    </citation>
    <scope>NUCLEOTIDE SEQUENCE</scope>
    <source>
        <strain evidence="3">KEN1</strain>
    </source>
</reference>
<feature type="domain" description="DUF4283" evidence="2">
    <location>
        <begin position="112"/>
        <end position="184"/>
    </location>
</feature>
<evidence type="ECO:0000259" key="2">
    <source>
        <dbReference type="Pfam" id="PF14111"/>
    </source>
</evidence>
<protein>
    <recommendedName>
        <fullName evidence="2">DUF4283 domain-containing protein</fullName>
    </recommendedName>
</protein>
<name>A0AAW2XRJ2_9LAMI</name>
<feature type="compositionally biased region" description="Low complexity" evidence="1">
    <location>
        <begin position="385"/>
        <end position="400"/>
    </location>
</feature>
<dbReference type="Pfam" id="PF14111">
    <property type="entry name" value="DUF4283"/>
    <property type="match status" value="1"/>
</dbReference>
<feature type="region of interest" description="Disordered" evidence="1">
    <location>
        <begin position="369"/>
        <end position="425"/>
    </location>
</feature>
<evidence type="ECO:0000256" key="1">
    <source>
        <dbReference type="SAM" id="MobiDB-lite"/>
    </source>
</evidence>